<keyword evidence="3" id="KW-1185">Reference proteome</keyword>
<comment type="caution">
    <text evidence="1">The sequence shown here is derived from an EMBL/GenBank/DDBJ whole genome shotgun (WGS) entry which is preliminary data.</text>
</comment>
<evidence type="ECO:0000313" key="1">
    <source>
        <dbReference type="EMBL" id="CAF1656469.1"/>
    </source>
</evidence>
<evidence type="ECO:0000313" key="3">
    <source>
        <dbReference type="Proteomes" id="UP000663829"/>
    </source>
</evidence>
<name>A0A816F8M7_9BILA</name>
<accession>A0A816F8M7</accession>
<evidence type="ECO:0000313" key="2">
    <source>
        <dbReference type="EMBL" id="CAF4595539.1"/>
    </source>
</evidence>
<dbReference type="Proteomes" id="UP000663829">
    <property type="component" value="Unassembled WGS sequence"/>
</dbReference>
<organism evidence="1 3">
    <name type="scientific">Didymodactylos carnosus</name>
    <dbReference type="NCBI Taxonomy" id="1234261"/>
    <lineage>
        <taxon>Eukaryota</taxon>
        <taxon>Metazoa</taxon>
        <taxon>Spiralia</taxon>
        <taxon>Gnathifera</taxon>
        <taxon>Rotifera</taxon>
        <taxon>Eurotatoria</taxon>
        <taxon>Bdelloidea</taxon>
        <taxon>Philodinida</taxon>
        <taxon>Philodinidae</taxon>
        <taxon>Didymodactylos</taxon>
    </lineage>
</organism>
<dbReference type="EMBL" id="CAJNOQ010053793">
    <property type="protein sequence ID" value="CAF1656469.1"/>
    <property type="molecule type" value="Genomic_DNA"/>
</dbReference>
<dbReference type="AlphaFoldDB" id="A0A816F8M7"/>
<dbReference type="Proteomes" id="UP000681722">
    <property type="component" value="Unassembled WGS sequence"/>
</dbReference>
<sequence>MLMQDEIQQSQQIRAVADWDQEKLNEMNERKNWEQKQLNDFRGNPLTEADEAEQLRQIDTVAEIQEEIRTDMNLNDQWDQERLYQYETLPTPLPYGTEIVHGCSPSMNPEDGKQISSR</sequence>
<dbReference type="EMBL" id="CAJOBC010126105">
    <property type="protein sequence ID" value="CAF4595539.1"/>
    <property type="molecule type" value="Genomic_DNA"/>
</dbReference>
<gene>
    <name evidence="1" type="ORF">GPM918_LOCUS45785</name>
    <name evidence="2" type="ORF">SRO942_LOCUS48670</name>
</gene>
<protein>
    <submittedName>
        <fullName evidence="1">Uncharacterized protein</fullName>
    </submittedName>
</protein>
<dbReference type="OrthoDB" id="10065889at2759"/>
<proteinExistence type="predicted"/>
<reference evidence="1" key="1">
    <citation type="submission" date="2021-02" db="EMBL/GenBank/DDBJ databases">
        <authorList>
            <person name="Nowell W R."/>
        </authorList>
    </citation>
    <scope>NUCLEOTIDE SEQUENCE</scope>
</reference>